<accession>A0ABQ5QT99</accession>
<name>A0ABQ5QT99_9ACTN</name>
<keyword evidence="1" id="KW-0472">Membrane</keyword>
<protein>
    <recommendedName>
        <fullName evidence="4">DUF2993 domain-containing protein</fullName>
    </recommendedName>
</protein>
<dbReference type="Proteomes" id="UP001144280">
    <property type="component" value="Unassembled WGS sequence"/>
</dbReference>
<evidence type="ECO:0008006" key="4">
    <source>
        <dbReference type="Google" id="ProtNLM"/>
    </source>
</evidence>
<dbReference type="InterPro" id="IPR021373">
    <property type="entry name" value="DUF2993"/>
</dbReference>
<evidence type="ECO:0000313" key="2">
    <source>
        <dbReference type="EMBL" id="GLH97444.1"/>
    </source>
</evidence>
<dbReference type="RefSeq" id="WP_281895328.1">
    <property type="nucleotide sequence ID" value="NZ_BSDI01000010.1"/>
</dbReference>
<evidence type="ECO:0000256" key="1">
    <source>
        <dbReference type="SAM" id="Phobius"/>
    </source>
</evidence>
<gene>
    <name evidence="2" type="ORF">Pa4123_27190</name>
</gene>
<evidence type="ECO:0000313" key="3">
    <source>
        <dbReference type="Proteomes" id="UP001144280"/>
    </source>
</evidence>
<dbReference type="EMBL" id="BSDI01000010">
    <property type="protein sequence ID" value="GLH97444.1"/>
    <property type="molecule type" value="Genomic_DNA"/>
</dbReference>
<reference evidence="2" key="1">
    <citation type="submission" date="2022-12" db="EMBL/GenBank/DDBJ databases">
        <title>New Phytohabitans aurantiacus sp. RD004123 nov., an actinomycete isolated from soil.</title>
        <authorList>
            <person name="Triningsih D.W."/>
            <person name="Harunari E."/>
            <person name="Igarashi Y."/>
        </authorList>
    </citation>
    <scope>NUCLEOTIDE SEQUENCE</scope>
    <source>
        <strain evidence="2">RD004123</strain>
    </source>
</reference>
<sequence length="261" mass="27943">MTTYTYADERTQPRRRKRGRRVLTVLIVLLIVLLGLVAVADRVGASMAERVIGDEIKQELVAQGLETSSPEVSVGGFPFLTQVLAGEYESISIRLRDVEGTLEGEGVRLPRLDVEARTVTAPLDTLRTQQGEITAGTVQGTAIVAYASVIALINQPGLQLSERDGVLSVTAPLQVLGQEVTVKGNAELSVREGRVQVSFVNLSAEGAPQGTEELVNAYARDISLNLALPEMPFQLELQDVKAQSDGLAVTAAAQNVPLNQS</sequence>
<keyword evidence="1" id="KW-1133">Transmembrane helix</keyword>
<proteinExistence type="predicted"/>
<organism evidence="2 3">
    <name type="scientific">Phytohabitans aurantiacus</name>
    <dbReference type="NCBI Taxonomy" id="3016789"/>
    <lineage>
        <taxon>Bacteria</taxon>
        <taxon>Bacillati</taxon>
        <taxon>Actinomycetota</taxon>
        <taxon>Actinomycetes</taxon>
        <taxon>Micromonosporales</taxon>
        <taxon>Micromonosporaceae</taxon>
    </lineage>
</organism>
<keyword evidence="1" id="KW-0812">Transmembrane</keyword>
<dbReference type="Pfam" id="PF11209">
    <property type="entry name" value="LmeA"/>
    <property type="match status" value="1"/>
</dbReference>
<keyword evidence="3" id="KW-1185">Reference proteome</keyword>
<comment type="caution">
    <text evidence="2">The sequence shown here is derived from an EMBL/GenBank/DDBJ whole genome shotgun (WGS) entry which is preliminary data.</text>
</comment>
<feature type="transmembrane region" description="Helical" evidence="1">
    <location>
        <begin position="21"/>
        <end position="40"/>
    </location>
</feature>